<evidence type="ECO:0000313" key="2">
    <source>
        <dbReference type="EMBL" id="EDP98668.1"/>
    </source>
</evidence>
<gene>
    <name evidence="2" type="ORF">KT99_00928</name>
</gene>
<protein>
    <submittedName>
        <fullName evidence="2">Hypothetical transposase</fullName>
    </submittedName>
</protein>
<dbReference type="SMART" id="SM01126">
    <property type="entry name" value="DDE_Tnp_IS1595"/>
    <property type="match status" value="1"/>
</dbReference>
<accession>A9DNQ2</accession>
<proteinExistence type="predicted"/>
<dbReference type="Pfam" id="PF12762">
    <property type="entry name" value="DDE_Tnp_IS1595"/>
    <property type="match status" value="1"/>
</dbReference>
<evidence type="ECO:0000313" key="3">
    <source>
        <dbReference type="Proteomes" id="UP000005839"/>
    </source>
</evidence>
<dbReference type="InterPro" id="IPR024445">
    <property type="entry name" value="Tnp_ISXO2-like"/>
</dbReference>
<comment type="caution">
    <text evidence="2">The sequence shown here is derived from an EMBL/GenBank/DDBJ whole genome shotgun (WGS) entry which is preliminary data.</text>
</comment>
<keyword evidence="3" id="KW-1185">Reference proteome</keyword>
<reference evidence="2 3" key="1">
    <citation type="submission" date="2007-10" db="EMBL/GenBank/DDBJ databases">
        <authorList>
            <person name="Yayanos A."/>
            <person name="Ferriera S."/>
            <person name="Johnson J."/>
            <person name="Kravitz S."/>
            <person name="Halpern A."/>
            <person name="Remington K."/>
            <person name="Beeson K."/>
            <person name="Tran B."/>
            <person name="Rogers Y.-H."/>
            <person name="Friedman R."/>
            <person name="Venter J.C."/>
        </authorList>
    </citation>
    <scope>NUCLEOTIDE SEQUENCE [LARGE SCALE GENOMIC DNA]</scope>
    <source>
        <strain evidence="2 3">KT99</strain>
    </source>
</reference>
<organism evidence="2 3">
    <name type="scientific">Shewanella benthica KT99</name>
    <dbReference type="NCBI Taxonomy" id="314608"/>
    <lineage>
        <taxon>Bacteria</taxon>
        <taxon>Pseudomonadati</taxon>
        <taxon>Pseudomonadota</taxon>
        <taxon>Gammaproteobacteria</taxon>
        <taxon>Alteromonadales</taxon>
        <taxon>Shewanellaceae</taxon>
        <taxon>Shewanella</taxon>
    </lineage>
</organism>
<evidence type="ECO:0000259" key="1">
    <source>
        <dbReference type="SMART" id="SM01126"/>
    </source>
</evidence>
<name>A9DNQ2_9GAMM</name>
<feature type="domain" description="ISXO2-like transposase" evidence="1">
    <location>
        <begin position="9"/>
        <end position="149"/>
    </location>
</feature>
<dbReference type="EMBL" id="ABIC01000085">
    <property type="protein sequence ID" value="EDP98668.1"/>
    <property type="molecule type" value="Genomic_DNA"/>
</dbReference>
<dbReference type="NCBIfam" id="NF033547">
    <property type="entry name" value="transpos_IS1595"/>
    <property type="match status" value="1"/>
</dbReference>
<dbReference type="Proteomes" id="UP000005839">
    <property type="component" value="Unassembled WGS sequence"/>
</dbReference>
<dbReference type="AlphaFoldDB" id="A9DNQ2"/>
<dbReference type="STRING" id="314608.KT99_00928"/>
<sequence length="174" mass="19485">MGHRDSLYRLSGLIEIDDAFVGGKRKGKRGRGAAGKTPVLIAVESKGKRAGFIAMQAVDSVCHEAVNDFVARHLNAQQEVHTDGLAALNIIDNTQQHEARVTPSELVDEWLPWVHIAIGNLKAFLLGTFHGVSGKYPQEYLSEFCYRFNRRKMEKEIPNRRLNLAIIHAPVHSY</sequence>